<dbReference type="EMBL" id="JAUMJH010000026">
    <property type="protein sequence ID" value="MDO3657811.1"/>
    <property type="molecule type" value="Genomic_DNA"/>
</dbReference>
<dbReference type="EMBL" id="AQFL01000009">
    <property type="protein sequence ID" value="EOR08710.1"/>
    <property type="molecule type" value="Genomic_DNA"/>
</dbReference>
<dbReference type="SMART" id="SM00267">
    <property type="entry name" value="GGDEF"/>
    <property type="match status" value="1"/>
</dbReference>
<feature type="transmembrane region" description="Helical" evidence="4">
    <location>
        <begin position="197"/>
        <end position="218"/>
    </location>
</feature>
<dbReference type="GO" id="GO:0052621">
    <property type="term" value="F:diguanylate cyclase activity"/>
    <property type="evidence" value="ECO:0007669"/>
    <property type="project" value="UniProtKB-EC"/>
</dbReference>
<dbReference type="OrthoDB" id="9812260at2"/>
<evidence type="ECO:0000259" key="5">
    <source>
        <dbReference type="PROSITE" id="PS50887"/>
    </source>
</evidence>
<evidence type="ECO:0000313" key="9">
    <source>
        <dbReference type="Proteomes" id="UP001168902"/>
    </source>
</evidence>
<dbReference type="GO" id="GO:0005886">
    <property type="term" value="C:plasma membrane"/>
    <property type="evidence" value="ECO:0007669"/>
    <property type="project" value="TreeGrafter"/>
</dbReference>
<comment type="cofactor">
    <cofactor evidence="1">
        <name>Mg(2+)</name>
        <dbReference type="ChEBI" id="CHEBI:18420"/>
    </cofactor>
</comment>
<dbReference type="PROSITE" id="PS50887">
    <property type="entry name" value="GGDEF"/>
    <property type="match status" value="1"/>
</dbReference>
<sequence>MDNGYDLDQLRRSKEDLEQLVAQHSKSKNTHQTLPQKLENEFWKFNVDRTRLNAIQFFGQGVITYTIFVLLILPSNFLVIRGSTYFVLDFIYSILSLIVVGIALFLFWAFSRFKKLNPLFYPAACLIVFLTIVFTSFLMMSVSNLVLQNQAMVLIAFLYMLGFILSGIRPLHMLWIGSFAAIAILFLLYWFDNPSDFLMIGRTLIGSLLLGFSISVMLTSKERKIFIKSKIAEIDEQILRIQASELLHLSQHDELTDVSNRRTFEEMCTYYYDLACKERKSLSVLFIDIDYFKNYNDFYGHQMGDQVISAIAKTIKSSIRHMDFIARYGGEEFVVLLPETSAQGAYAVATNIYRAIDRLMIPHDKSLVSNHVTISLGITVFNGNPKISQDMLIHTADKALYRAKQLGRNQIYYQPLPNIEESTLK</sequence>
<feature type="transmembrane region" description="Helical" evidence="4">
    <location>
        <begin position="146"/>
        <end position="166"/>
    </location>
</feature>
<proteinExistence type="predicted"/>
<comment type="caution">
    <text evidence="6">The sequence shown here is derived from an EMBL/GenBank/DDBJ whole genome shotgun (WGS) entry which is preliminary data.</text>
</comment>
<reference evidence="6 8" key="1">
    <citation type="submission" date="2013-03" db="EMBL/GenBank/DDBJ databases">
        <title>The Genome Sequence of Acinetobacter sp. CIP 110321.</title>
        <authorList>
            <consortium name="The Broad Institute Genome Sequencing Platform"/>
            <consortium name="The Broad Institute Genome Sequencing Center for Infectious Disease"/>
            <person name="Cerqueira G."/>
            <person name="Feldgarden M."/>
            <person name="Courvalin P."/>
            <person name="Perichon B."/>
            <person name="Grillot-Courvalin C."/>
            <person name="Clermont D."/>
            <person name="Rocha E."/>
            <person name="Yoon E.-J."/>
            <person name="Nemec A."/>
            <person name="Walker B."/>
            <person name="Young S.K."/>
            <person name="Zeng Q."/>
            <person name="Gargeya S."/>
            <person name="Fitzgerald M."/>
            <person name="Haas B."/>
            <person name="Abouelleil A."/>
            <person name="Alvarado L."/>
            <person name="Arachchi H.M."/>
            <person name="Berlin A.M."/>
            <person name="Chapman S.B."/>
            <person name="Dewar J."/>
            <person name="Goldberg J."/>
            <person name="Griggs A."/>
            <person name="Gujja S."/>
            <person name="Hansen M."/>
            <person name="Howarth C."/>
            <person name="Imamovic A."/>
            <person name="Larimer J."/>
            <person name="McCowan C."/>
            <person name="Murphy C."/>
            <person name="Neiman D."/>
            <person name="Pearson M."/>
            <person name="Priest M."/>
            <person name="Roberts A."/>
            <person name="Saif S."/>
            <person name="Shea T."/>
            <person name="Sisk P."/>
            <person name="Sykes S."/>
            <person name="Wortman J."/>
            <person name="Nusbaum C."/>
            <person name="Birren B."/>
        </authorList>
    </citation>
    <scope>NUCLEOTIDE SEQUENCE [LARGE SCALE GENOMIC DNA]</scope>
    <source>
        <strain evidence="6 8">CIP 110321</strain>
    </source>
</reference>
<accession>R9B351</accession>
<keyword evidence="4" id="KW-1133">Transmembrane helix</keyword>
<dbReference type="AlphaFoldDB" id="R9B351"/>
<dbReference type="GO" id="GO:0043709">
    <property type="term" value="P:cell adhesion involved in single-species biofilm formation"/>
    <property type="evidence" value="ECO:0007669"/>
    <property type="project" value="TreeGrafter"/>
</dbReference>
<comment type="catalytic activity">
    <reaction evidence="3">
        <text>2 GTP = 3',3'-c-di-GMP + 2 diphosphate</text>
        <dbReference type="Rhea" id="RHEA:24898"/>
        <dbReference type="ChEBI" id="CHEBI:33019"/>
        <dbReference type="ChEBI" id="CHEBI:37565"/>
        <dbReference type="ChEBI" id="CHEBI:58805"/>
        <dbReference type="EC" id="2.7.7.65"/>
    </reaction>
</comment>
<dbReference type="HOGENOM" id="CLU_000445_11_2_6"/>
<evidence type="ECO:0000256" key="2">
    <source>
        <dbReference type="ARBA" id="ARBA00012528"/>
    </source>
</evidence>
<dbReference type="Proteomes" id="UP001168902">
    <property type="component" value="Unassembled WGS sequence"/>
</dbReference>
<protein>
    <recommendedName>
        <fullName evidence="2">diguanylate cyclase</fullName>
        <ecNumber evidence="2">2.7.7.65</ecNumber>
    </recommendedName>
</protein>
<evidence type="ECO:0000313" key="8">
    <source>
        <dbReference type="Proteomes" id="UP000016203"/>
    </source>
</evidence>
<dbReference type="EC" id="2.7.7.65" evidence="2"/>
<dbReference type="FunFam" id="3.30.70.270:FF:000001">
    <property type="entry name" value="Diguanylate cyclase domain protein"/>
    <property type="match status" value="1"/>
</dbReference>
<dbReference type="PANTHER" id="PTHR45138:SF9">
    <property type="entry name" value="DIGUANYLATE CYCLASE DGCM-RELATED"/>
    <property type="match status" value="1"/>
</dbReference>
<dbReference type="CDD" id="cd01949">
    <property type="entry name" value="GGDEF"/>
    <property type="match status" value="1"/>
</dbReference>
<dbReference type="Pfam" id="PF00990">
    <property type="entry name" value="GGDEF"/>
    <property type="match status" value="1"/>
</dbReference>
<feature type="transmembrane region" description="Helical" evidence="4">
    <location>
        <begin position="85"/>
        <end position="107"/>
    </location>
</feature>
<name>R9B351_9GAMM</name>
<dbReference type="GO" id="GO:1902201">
    <property type="term" value="P:negative regulation of bacterial-type flagellum-dependent cell motility"/>
    <property type="evidence" value="ECO:0007669"/>
    <property type="project" value="TreeGrafter"/>
</dbReference>
<evidence type="ECO:0000256" key="3">
    <source>
        <dbReference type="ARBA" id="ARBA00034247"/>
    </source>
</evidence>
<dbReference type="Proteomes" id="UP000016203">
    <property type="component" value="Unassembled WGS sequence"/>
</dbReference>
<evidence type="ECO:0000313" key="7">
    <source>
        <dbReference type="EMBL" id="MDO3657811.1"/>
    </source>
</evidence>
<feature type="transmembrane region" description="Helical" evidence="4">
    <location>
        <begin position="173"/>
        <end position="191"/>
    </location>
</feature>
<dbReference type="InterPro" id="IPR043128">
    <property type="entry name" value="Rev_trsase/Diguanyl_cyclase"/>
</dbReference>
<keyword evidence="4" id="KW-0472">Membrane</keyword>
<dbReference type="PANTHER" id="PTHR45138">
    <property type="entry name" value="REGULATORY COMPONENTS OF SENSORY TRANSDUCTION SYSTEM"/>
    <property type="match status" value="1"/>
</dbReference>
<dbReference type="RefSeq" id="WP_016163043.1">
    <property type="nucleotide sequence ID" value="NZ_JAKZGC010000013.1"/>
</dbReference>
<evidence type="ECO:0000256" key="4">
    <source>
        <dbReference type="SAM" id="Phobius"/>
    </source>
</evidence>
<keyword evidence="9" id="KW-1185">Reference proteome</keyword>
<evidence type="ECO:0000313" key="6">
    <source>
        <dbReference type="EMBL" id="EOR08710.1"/>
    </source>
</evidence>
<feature type="transmembrane region" description="Helical" evidence="4">
    <location>
        <begin position="119"/>
        <end position="140"/>
    </location>
</feature>
<dbReference type="InterPro" id="IPR000160">
    <property type="entry name" value="GGDEF_dom"/>
</dbReference>
<organism evidence="6 8">
    <name type="scientific">Acinetobacter genomosp. 15BJ</name>
    <dbReference type="NCBI Taxonomy" id="106651"/>
    <lineage>
        <taxon>Bacteria</taxon>
        <taxon>Pseudomonadati</taxon>
        <taxon>Pseudomonadota</taxon>
        <taxon>Gammaproteobacteria</taxon>
        <taxon>Moraxellales</taxon>
        <taxon>Moraxellaceae</taxon>
        <taxon>Acinetobacter</taxon>
    </lineage>
</organism>
<feature type="domain" description="GGDEF" evidence="5">
    <location>
        <begin position="280"/>
        <end position="416"/>
    </location>
</feature>
<dbReference type="Gene3D" id="3.30.70.270">
    <property type="match status" value="1"/>
</dbReference>
<keyword evidence="7" id="KW-0808">Transferase</keyword>
<dbReference type="NCBIfam" id="TIGR00254">
    <property type="entry name" value="GGDEF"/>
    <property type="match status" value="1"/>
</dbReference>
<dbReference type="InterPro" id="IPR050469">
    <property type="entry name" value="Diguanylate_Cyclase"/>
</dbReference>
<dbReference type="PATRIC" id="fig|1217699.3.peg.1195"/>
<dbReference type="InterPro" id="IPR029787">
    <property type="entry name" value="Nucleotide_cyclase"/>
</dbReference>
<gene>
    <name evidence="6" type="ORF">F896_01237</name>
    <name evidence="7" type="ORF">Q3V53_11475</name>
</gene>
<feature type="transmembrane region" description="Helical" evidence="4">
    <location>
        <begin position="54"/>
        <end position="73"/>
    </location>
</feature>
<keyword evidence="7" id="KW-0548">Nucleotidyltransferase</keyword>
<evidence type="ECO:0000256" key="1">
    <source>
        <dbReference type="ARBA" id="ARBA00001946"/>
    </source>
</evidence>
<dbReference type="SUPFAM" id="SSF55073">
    <property type="entry name" value="Nucleotide cyclase"/>
    <property type="match status" value="1"/>
</dbReference>
<reference evidence="7 9" key="2">
    <citation type="submission" date="2023-07" db="EMBL/GenBank/DDBJ databases">
        <title>A novel proteolytic Acinetobacter species.</title>
        <authorList>
            <person name="Nemec A."/>
            <person name="Radolfova-Krizova L."/>
        </authorList>
    </citation>
    <scope>NUCLEOTIDE SEQUENCE [LARGE SCALE GENOMIC DNA]</scope>
    <source>
        <strain evidence="7 9">NIPH 1865</strain>
    </source>
</reference>
<keyword evidence="4" id="KW-0812">Transmembrane</keyword>